<dbReference type="InterPro" id="IPR036291">
    <property type="entry name" value="NAD(P)-bd_dom_sf"/>
</dbReference>
<dbReference type="STRING" id="1450535.A0A317VWD7"/>
<dbReference type="FunFam" id="3.40.50.720:FF:000417">
    <property type="entry name" value="Glucose 1-dehydrogenase, putative"/>
    <property type="match status" value="1"/>
</dbReference>
<dbReference type="PANTHER" id="PTHR42760">
    <property type="entry name" value="SHORT-CHAIN DEHYDROGENASES/REDUCTASES FAMILY MEMBER"/>
    <property type="match status" value="1"/>
</dbReference>
<evidence type="ECO:0000256" key="3">
    <source>
        <dbReference type="ARBA" id="ARBA00023002"/>
    </source>
</evidence>
<dbReference type="GO" id="GO:0006633">
    <property type="term" value="P:fatty acid biosynthetic process"/>
    <property type="evidence" value="ECO:0007669"/>
    <property type="project" value="TreeGrafter"/>
</dbReference>
<reference evidence="5 6" key="1">
    <citation type="submission" date="2016-12" db="EMBL/GenBank/DDBJ databases">
        <title>The genomes of Aspergillus section Nigri reveals drivers in fungal speciation.</title>
        <authorList>
            <consortium name="DOE Joint Genome Institute"/>
            <person name="Vesth T.C."/>
            <person name="Nybo J."/>
            <person name="Theobald S."/>
            <person name="Brandl J."/>
            <person name="Frisvad J.C."/>
            <person name="Nielsen K.F."/>
            <person name="Lyhne E.K."/>
            <person name="Kogle M.E."/>
            <person name="Kuo A."/>
            <person name="Riley R."/>
            <person name="Clum A."/>
            <person name="Nolan M."/>
            <person name="Lipzen A."/>
            <person name="Salamov A."/>
            <person name="Henrissat B."/>
            <person name="Wiebenga A."/>
            <person name="De Vries R.P."/>
            <person name="Grigoriev I.V."/>
            <person name="Mortensen U.H."/>
            <person name="Andersen M.R."/>
            <person name="Baker S.E."/>
        </authorList>
    </citation>
    <scope>NUCLEOTIDE SEQUENCE [LARGE SCALE GENOMIC DNA]</scope>
    <source>
        <strain evidence="5 6">CBS 115572</strain>
    </source>
</reference>
<comment type="caution">
    <text evidence="5">The sequence shown here is derived from an EMBL/GenBank/DDBJ whole genome shotgun (WGS) entry which is preliminary data.</text>
</comment>
<evidence type="ECO:0000256" key="1">
    <source>
        <dbReference type="ARBA" id="ARBA00006484"/>
    </source>
</evidence>
<dbReference type="Proteomes" id="UP000246702">
    <property type="component" value="Unassembled WGS sequence"/>
</dbReference>
<dbReference type="GO" id="GO:0019301">
    <property type="term" value="P:rhamnose catabolic process"/>
    <property type="evidence" value="ECO:0007669"/>
    <property type="project" value="UniProtKB-ARBA"/>
</dbReference>
<dbReference type="PRINTS" id="PR00081">
    <property type="entry name" value="GDHRDH"/>
</dbReference>
<dbReference type="Pfam" id="PF13561">
    <property type="entry name" value="adh_short_C2"/>
    <property type="match status" value="1"/>
</dbReference>
<dbReference type="AlphaFoldDB" id="A0A317VWD7"/>
<keyword evidence="3" id="KW-0560">Oxidoreductase</keyword>
<accession>A0A317VWD7</accession>
<evidence type="ECO:0000256" key="4">
    <source>
        <dbReference type="ARBA" id="ARBA00023308"/>
    </source>
</evidence>
<keyword evidence="6" id="KW-1185">Reference proteome</keyword>
<dbReference type="GeneID" id="37112343"/>
<dbReference type="RefSeq" id="XP_025464405.1">
    <property type="nucleotide sequence ID" value="XM_025610200.1"/>
</dbReference>
<dbReference type="InterPro" id="IPR002347">
    <property type="entry name" value="SDR_fam"/>
</dbReference>
<keyword evidence="4" id="KW-0684">Rhamnose metabolism</keyword>
<dbReference type="PRINTS" id="PR00080">
    <property type="entry name" value="SDRFAMILY"/>
</dbReference>
<evidence type="ECO:0000313" key="5">
    <source>
        <dbReference type="EMBL" id="PWY77218.1"/>
    </source>
</evidence>
<proteinExistence type="inferred from homology"/>
<dbReference type="GO" id="GO:0016616">
    <property type="term" value="F:oxidoreductase activity, acting on the CH-OH group of donors, NAD or NADP as acceptor"/>
    <property type="evidence" value="ECO:0007669"/>
    <property type="project" value="TreeGrafter"/>
</dbReference>
<dbReference type="PANTHER" id="PTHR42760:SF83">
    <property type="entry name" value="(3R)-3-HYDROXYACYL-COA DEHYDROGENASE"/>
    <property type="match status" value="1"/>
</dbReference>
<evidence type="ECO:0000313" key="6">
    <source>
        <dbReference type="Proteomes" id="UP000246702"/>
    </source>
</evidence>
<dbReference type="Gene3D" id="3.40.50.720">
    <property type="entry name" value="NAD(P)-binding Rossmann-like Domain"/>
    <property type="match status" value="1"/>
</dbReference>
<protein>
    <submittedName>
        <fullName evidence="5">Short-chain dehydrogenase</fullName>
    </submittedName>
</protein>
<comment type="similarity">
    <text evidence="1">Belongs to the short-chain dehydrogenases/reductases (SDR) family.</text>
</comment>
<dbReference type="SUPFAM" id="SSF51735">
    <property type="entry name" value="NAD(P)-binding Rossmann-fold domains"/>
    <property type="match status" value="1"/>
</dbReference>
<evidence type="ECO:0000256" key="2">
    <source>
        <dbReference type="ARBA" id="ARBA00022857"/>
    </source>
</evidence>
<dbReference type="EMBL" id="MSFK01000026">
    <property type="protein sequence ID" value="PWY77218.1"/>
    <property type="molecule type" value="Genomic_DNA"/>
</dbReference>
<name>A0A317VWD7_9EURO</name>
<dbReference type="GO" id="GO:0048038">
    <property type="term" value="F:quinone binding"/>
    <property type="evidence" value="ECO:0007669"/>
    <property type="project" value="TreeGrafter"/>
</dbReference>
<sequence length="268" mass="28230">MPLPQLLVGKVAAITGGLTGIGRAIALDYLRHGAKVAVNHLGGPKEEPLITAMHKDVSEITGNDEGNRFLLVTGDITQPETGRDFVAKAVETFGRLDVFVSNAGVCKFEEFLEVDPPLLGHTVNTNLSGAFWATQAAARQMALVQYPSGGSIIGISSISALVGGGQQTHYTPTKAGVLSLMQSCAVALGKYGIRCNALLPGTIRTQLNDEDMSDPVKRTYMEGRIPLGRLGQPPDLAGPAVFLACEELSSYVTGAQILVDGGLFVNLQ</sequence>
<gene>
    <name evidence="5" type="ORF">BO94DRAFT_523002</name>
</gene>
<dbReference type="OrthoDB" id="1669814at2759"/>
<organism evidence="5 6">
    <name type="scientific">Aspergillus sclerotioniger CBS 115572</name>
    <dbReference type="NCBI Taxonomy" id="1450535"/>
    <lineage>
        <taxon>Eukaryota</taxon>
        <taxon>Fungi</taxon>
        <taxon>Dikarya</taxon>
        <taxon>Ascomycota</taxon>
        <taxon>Pezizomycotina</taxon>
        <taxon>Eurotiomycetes</taxon>
        <taxon>Eurotiomycetidae</taxon>
        <taxon>Eurotiales</taxon>
        <taxon>Aspergillaceae</taxon>
        <taxon>Aspergillus</taxon>
        <taxon>Aspergillus subgen. Circumdati</taxon>
    </lineage>
</organism>
<keyword evidence="2" id="KW-0521">NADP</keyword>